<gene>
    <name evidence="1" type="ORF">ODALV1_LOCUS30669</name>
</gene>
<dbReference type="Proteomes" id="UP001642540">
    <property type="component" value="Unassembled WGS sequence"/>
</dbReference>
<evidence type="ECO:0000313" key="2">
    <source>
        <dbReference type="Proteomes" id="UP001642540"/>
    </source>
</evidence>
<comment type="caution">
    <text evidence="1">The sequence shown here is derived from an EMBL/GenBank/DDBJ whole genome shotgun (WGS) entry which is preliminary data.</text>
</comment>
<organism evidence="1 2">
    <name type="scientific">Orchesella dallaii</name>
    <dbReference type="NCBI Taxonomy" id="48710"/>
    <lineage>
        <taxon>Eukaryota</taxon>
        <taxon>Metazoa</taxon>
        <taxon>Ecdysozoa</taxon>
        <taxon>Arthropoda</taxon>
        <taxon>Hexapoda</taxon>
        <taxon>Collembola</taxon>
        <taxon>Entomobryomorpha</taxon>
        <taxon>Entomobryoidea</taxon>
        <taxon>Orchesellidae</taxon>
        <taxon>Orchesellinae</taxon>
        <taxon>Orchesella</taxon>
    </lineage>
</organism>
<name>A0ABP1S8B6_9HEXA</name>
<dbReference type="EMBL" id="CAXLJM020000164">
    <property type="protein sequence ID" value="CAL8145997.1"/>
    <property type="molecule type" value="Genomic_DNA"/>
</dbReference>
<evidence type="ECO:0000313" key="1">
    <source>
        <dbReference type="EMBL" id="CAL8145997.1"/>
    </source>
</evidence>
<protein>
    <submittedName>
        <fullName evidence="1">Uncharacterized protein</fullName>
    </submittedName>
</protein>
<accession>A0ABP1S8B6</accession>
<sequence length="117" mass="12642">MQCLELDWGCGLMIPLLDCYDSVKRNLIQCMDSMWVRFCREVDASSIVTILGDSEEGGSIGTIGSLAEQGALGPFRDGGDGMDGSGWRSPGSMVCHPFFLNDTVLTNGPANYRETVV</sequence>
<keyword evidence="2" id="KW-1185">Reference proteome</keyword>
<proteinExistence type="predicted"/>
<reference evidence="1 2" key="1">
    <citation type="submission" date="2024-08" db="EMBL/GenBank/DDBJ databases">
        <authorList>
            <person name="Cucini C."/>
            <person name="Frati F."/>
        </authorList>
    </citation>
    <scope>NUCLEOTIDE SEQUENCE [LARGE SCALE GENOMIC DNA]</scope>
</reference>